<feature type="compositionally biased region" description="Low complexity" evidence="1">
    <location>
        <begin position="354"/>
        <end position="374"/>
    </location>
</feature>
<feature type="transmembrane region" description="Helical" evidence="2">
    <location>
        <begin position="229"/>
        <end position="249"/>
    </location>
</feature>
<accession>A0A9P1MA44</accession>
<sequence length="525" mass="58585">MVAAVPLLNFTWDKFVSTDYAIAGILLNSFTKLNATVAGGYAPQESSVHEDGLEIPELVEVKLDFKGCPLDLNLGDNYDRQVARDCALACRNATDLFSSFSLYNCAVLATSAMLVQNGSLEARYVDMKPYQAELHFGPLVDFDWPVVLESMARCTAATCASGDYGECQYEKYYDESFLDRSWASISAREGLQTMGLLLEEFDWLCTSRSEMLEDSEADDIGGPGVLAGYFIQISIAIIFFTVANLLTYWTRLPDFLISTLSKNPRKKPSTASPSSRVAAALFTSLADFQEAQSFFMIAIQLATLIIYGPTWAPDKFISARSSAFFATTHVLLVLMIQSSLQRLGTRWWYTFASPSPSISSASSSTRATSPAMPSTPYPNDTSIPSIYGRRLARQCIAVSHLFISVLILDELAHSRLLEGLRRKFNVTEKYPIVAVILHLRWAMLDLIMVVFLLRYIISIDYSIGMTFTTKDAWDYGQIIAVVIWVPVFARWAYSTLFGVEESVGRRISPNYVVFRRTEGVKARSR</sequence>
<protein>
    <submittedName>
        <fullName evidence="3">Uncharacterized protein</fullName>
    </submittedName>
</protein>
<feature type="transmembrane region" description="Helical" evidence="2">
    <location>
        <begin position="322"/>
        <end position="340"/>
    </location>
</feature>
<name>A0A9P1MA44_9PEZI</name>
<reference evidence="3" key="1">
    <citation type="submission" date="2022-11" db="EMBL/GenBank/DDBJ databases">
        <authorList>
            <person name="Scott C."/>
            <person name="Bruce N."/>
        </authorList>
    </citation>
    <scope>NUCLEOTIDE SEQUENCE</scope>
</reference>
<evidence type="ECO:0000313" key="4">
    <source>
        <dbReference type="Proteomes" id="UP000838763"/>
    </source>
</evidence>
<dbReference type="EMBL" id="CALLCH030000010">
    <property type="protein sequence ID" value="CAI4214007.1"/>
    <property type="molecule type" value="Genomic_DNA"/>
</dbReference>
<evidence type="ECO:0000256" key="1">
    <source>
        <dbReference type="SAM" id="MobiDB-lite"/>
    </source>
</evidence>
<keyword evidence="2" id="KW-0472">Membrane</keyword>
<dbReference type="AlphaFoldDB" id="A0A9P1MA44"/>
<dbReference type="OrthoDB" id="4582561at2759"/>
<evidence type="ECO:0000313" key="3">
    <source>
        <dbReference type="EMBL" id="CAI4214007.1"/>
    </source>
</evidence>
<proteinExistence type="predicted"/>
<comment type="caution">
    <text evidence="3">The sequence shown here is derived from an EMBL/GenBank/DDBJ whole genome shotgun (WGS) entry which is preliminary data.</text>
</comment>
<keyword evidence="2" id="KW-1133">Transmembrane helix</keyword>
<organism evidence="3 4">
    <name type="scientific">Parascedosporium putredinis</name>
    <dbReference type="NCBI Taxonomy" id="1442378"/>
    <lineage>
        <taxon>Eukaryota</taxon>
        <taxon>Fungi</taxon>
        <taxon>Dikarya</taxon>
        <taxon>Ascomycota</taxon>
        <taxon>Pezizomycotina</taxon>
        <taxon>Sordariomycetes</taxon>
        <taxon>Hypocreomycetidae</taxon>
        <taxon>Microascales</taxon>
        <taxon>Microascaceae</taxon>
        <taxon>Parascedosporium</taxon>
    </lineage>
</organism>
<feature type="transmembrane region" description="Helical" evidence="2">
    <location>
        <begin position="477"/>
        <end position="499"/>
    </location>
</feature>
<feature type="transmembrane region" description="Helical" evidence="2">
    <location>
        <begin position="432"/>
        <end position="457"/>
    </location>
</feature>
<keyword evidence="4" id="KW-1185">Reference proteome</keyword>
<feature type="transmembrane region" description="Helical" evidence="2">
    <location>
        <begin position="291"/>
        <end position="310"/>
    </location>
</feature>
<evidence type="ECO:0000256" key="2">
    <source>
        <dbReference type="SAM" id="Phobius"/>
    </source>
</evidence>
<dbReference type="Proteomes" id="UP000838763">
    <property type="component" value="Unassembled WGS sequence"/>
</dbReference>
<keyword evidence="2" id="KW-0812">Transmembrane</keyword>
<feature type="region of interest" description="Disordered" evidence="1">
    <location>
        <begin position="354"/>
        <end position="377"/>
    </location>
</feature>
<gene>
    <name evidence="3" type="ORF">PPNO1_LOCUS3742</name>
</gene>